<dbReference type="Proteomes" id="UP000252585">
    <property type="component" value="Unassembled WGS sequence"/>
</dbReference>
<reference evidence="5 6" key="1">
    <citation type="submission" date="2018-07" db="EMBL/GenBank/DDBJ databases">
        <title>Genomic Encyclopedia of Type Strains, Phase IV (KMG-IV): sequencing the most valuable type-strain genomes for metagenomic binning, comparative biology and taxonomic classification.</title>
        <authorList>
            <person name="Goeker M."/>
        </authorList>
    </citation>
    <scope>NUCLEOTIDE SEQUENCE [LARGE SCALE GENOMIC DNA]</scope>
    <source>
        <strain evidence="5 6">DSM 27696</strain>
    </source>
</reference>
<dbReference type="InterPro" id="IPR036069">
    <property type="entry name" value="DUF34/NIF3_sf"/>
</dbReference>
<feature type="binding site" evidence="4">
    <location>
        <position position="224"/>
    </location>
    <ligand>
        <name>a divalent metal cation</name>
        <dbReference type="ChEBI" id="CHEBI:60240"/>
        <label>1</label>
    </ligand>
</feature>
<dbReference type="GO" id="GO:0016787">
    <property type="term" value="F:hydrolase activity"/>
    <property type="evidence" value="ECO:0007669"/>
    <property type="project" value="UniProtKB-KW"/>
</dbReference>
<protein>
    <recommendedName>
        <fullName evidence="2">GTP cyclohydrolase 1 type 2 homolog</fullName>
    </recommendedName>
</protein>
<keyword evidence="6" id="KW-1185">Reference proteome</keyword>
<dbReference type="EMBL" id="QPJJ01000003">
    <property type="protein sequence ID" value="RCW74811.1"/>
    <property type="molecule type" value="Genomic_DNA"/>
</dbReference>
<evidence type="ECO:0000256" key="4">
    <source>
        <dbReference type="PIRSR" id="PIRSR602678-1"/>
    </source>
</evidence>
<evidence type="ECO:0000256" key="3">
    <source>
        <dbReference type="ARBA" id="ARBA00022723"/>
    </source>
</evidence>
<name>A0A368Y3G1_9BACI</name>
<dbReference type="RefSeq" id="WP_114351927.1">
    <property type="nucleotide sequence ID" value="NZ_QPJJ01000003.1"/>
</dbReference>
<evidence type="ECO:0000256" key="2">
    <source>
        <dbReference type="ARBA" id="ARBA00022112"/>
    </source>
</evidence>
<evidence type="ECO:0000313" key="6">
    <source>
        <dbReference type="Proteomes" id="UP000252585"/>
    </source>
</evidence>
<sequence length="260" mass="29361">MTVTISDVIKQLTKSITPIENSVDKLLYGKSEKVVSKLAFCFMPTFEVLQQAVDKDVNLLICHEGLFHSHTKKELSSVAEKKIHLIESSGIAIFRLHDYVHRYKPDGIMEGMLHKLEWKKYVEINYPTATTLNLPSMTVGKVINDVKRKLNIPYVRYVGNLSTTCKRAGILVGYRGSGSRVIPLFENNKLDLVIYGEGPEWETPEYVRDANSQGIEKALIILGHAESEEPGMEFMAEYIQKAIPQISVSFISSKSYIHVL</sequence>
<keyword evidence="5" id="KW-0378">Hydrolase</keyword>
<dbReference type="GO" id="GO:0046872">
    <property type="term" value="F:metal ion binding"/>
    <property type="evidence" value="ECO:0007669"/>
    <property type="project" value="UniProtKB-KW"/>
</dbReference>
<proteinExistence type="inferred from homology"/>
<accession>A0A368Y3G1</accession>
<comment type="caution">
    <text evidence="5">The sequence shown here is derived from an EMBL/GenBank/DDBJ whole genome shotgun (WGS) entry which is preliminary data.</text>
</comment>
<dbReference type="PANTHER" id="PTHR13799">
    <property type="entry name" value="NGG1 INTERACTING FACTOR 3"/>
    <property type="match status" value="1"/>
</dbReference>
<dbReference type="OrthoDB" id="1116574at2"/>
<feature type="binding site" evidence="4">
    <location>
        <position position="228"/>
    </location>
    <ligand>
        <name>a divalent metal cation</name>
        <dbReference type="ChEBI" id="CHEBI:60240"/>
        <label>1</label>
    </ligand>
</feature>
<comment type="similarity">
    <text evidence="1">Belongs to the GTP cyclohydrolase I type 2/NIF3 family.</text>
</comment>
<evidence type="ECO:0000313" key="5">
    <source>
        <dbReference type="EMBL" id="RCW74811.1"/>
    </source>
</evidence>
<dbReference type="InterPro" id="IPR002678">
    <property type="entry name" value="DUF34/NIF3"/>
</dbReference>
<gene>
    <name evidence="5" type="ORF">DFR57_103107</name>
</gene>
<dbReference type="PANTHER" id="PTHR13799:SF14">
    <property type="entry name" value="GTP CYCLOHYDROLASE 1 TYPE 2 HOMOLOG"/>
    <property type="match status" value="1"/>
</dbReference>
<keyword evidence="3 4" id="KW-0479">Metal-binding</keyword>
<organism evidence="5 6">
    <name type="scientific">Saliterribacillus persicus</name>
    <dbReference type="NCBI Taxonomy" id="930114"/>
    <lineage>
        <taxon>Bacteria</taxon>
        <taxon>Bacillati</taxon>
        <taxon>Bacillota</taxon>
        <taxon>Bacilli</taxon>
        <taxon>Bacillales</taxon>
        <taxon>Bacillaceae</taxon>
        <taxon>Saliterribacillus</taxon>
    </lineage>
</organism>
<dbReference type="SUPFAM" id="SSF102705">
    <property type="entry name" value="NIF3 (NGG1p interacting factor 3)-like"/>
    <property type="match status" value="1"/>
</dbReference>
<dbReference type="Pfam" id="PF01784">
    <property type="entry name" value="DUF34_NIF3"/>
    <property type="match status" value="1"/>
</dbReference>
<feature type="binding site" evidence="4">
    <location>
        <position position="63"/>
    </location>
    <ligand>
        <name>a divalent metal cation</name>
        <dbReference type="ChEBI" id="CHEBI:60240"/>
        <label>1</label>
    </ligand>
</feature>
<evidence type="ECO:0000256" key="1">
    <source>
        <dbReference type="ARBA" id="ARBA00006964"/>
    </source>
</evidence>
<dbReference type="Gene3D" id="3.40.1390.30">
    <property type="entry name" value="NIF3 (NGG1p interacting factor 3)-like"/>
    <property type="match status" value="2"/>
</dbReference>
<dbReference type="GO" id="GO:0005737">
    <property type="term" value="C:cytoplasm"/>
    <property type="evidence" value="ECO:0007669"/>
    <property type="project" value="TreeGrafter"/>
</dbReference>
<dbReference type="AlphaFoldDB" id="A0A368Y3G1"/>